<dbReference type="InterPro" id="IPR019494">
    <property type="entry name" value="FIST_C"/>
</dbReference>
<protein>
    <recommendedName>
        <fullName evidence="5">Histidine kinase</fullName>
    </recommendedName>
</protein>
<sequence length="406" mass="42361">MPQLQTVAASHSSTAAALDALDRQIPSEASARLVIAFYGCDHDDEQLRHFLRGRFPDAALLGGSSSGGFITDQGLWDANSIGLLLVDDADGSYGVAAGALGDDPAATAERLLKEALASCDCEGQLPELIWIYQAPGNEEAVIAGLRRLVGDGCPIIGGSAADNDVSGRWRQLGTDSTHSDGLVVAVLFPASQVGYAFQGGYEPAGPNGIVTGIGYTPAGDSGVVTASEGRTILSIDGEPAAAVYSRWLDQRLDVHLPSGGTILQDTTMQPIATDAGRIDGVTTYLLVHPEAIGQDGSLSTFRNIEVGDRVYAMRGDRQRLIERAGRVAEQARRGLPSTASLAGGLIVYCGGCRMAVGEDIRHVSANVSQAFGDAPFIGCFTFGEQGLLNDRNVHGNLMISAVSFAA</sequence>
<gene>
    <name evidence="3" type="ORF">DGD08_06985</name>
</gene>
<evidence type="ECO:0000313" key="4">
    <source>
        <dbReference type="Proteomes" id="UP000264071"/>
    </source>
</evidence>
<feature type="domain" description="FIST C-domain" evidence="2">
    <location>
        <begin position="240"/>
        <end position="388"/>
    </location>
</feature>
<dbReference type="Proteomes" id="UP000264071">
    <property type="component" value="Unassembled WGS sequence"/>
</dbReference>
<dbReference type="PANTHER" id="PTHR40252:SF2">
    <property type="entry name" value="BLR0328 PROTEIN"/>
    <property type="match status" value="1"/>
</dbReference>
<feature type="domain" description="FIST" evidence="1">
    <location>
        <begin position="30"/>
        <end position="239"/>
    </location>
</feature>
<dbReference type="OMA" id="PYYKLSH"/>
<evidence type="ECO:0000313" key="3">
    <source>
        <dbReference type="EMBL" id="HCT56944.1"/>
    </source>
</evidence>
<dbReference type="EMBL" id="DPIY01000006">
    <property type="protein sequence ID" value="HCT56944.1"/>
    <property type="molecule type" value="Genomic_DNA"/>
</dbReference>
<dbReference type="SMART" id="SM00897">
    <property type="entry name" value="FIST"/>
    <property type="match status" value="1"/>
</dbReference>
<comment type="caution">
    <text evidence="3">The sequence shown here is derived from an EMBL/GenBank/DDBJ whole genome shotgun (WGS) entry which is preliminary data.</text>
</comment>
<evidence type="ECO:0000259" key="1">
    <source>
        <dbReference type="SMART" id="SM00897"/>
    </source>
</evidence>
<dbReference type="Pfam" id="PF08495">
    <property type="entry name" value="FIST"/>
    <property type="match status" value="1"/>
</dbReference>
<accession>A0A3D4V7Z4</accession>
<dbReference type="AlphaFoldDB" id="A0A3D4V7Z4"/>
<proteinExistence type="predicted"/>
<reference evidence="3 4" key="1">
    <citation type="journal article" date="2018" name="Nat. Biotechnol.">
        <title>A standardized bacterial taxonomy based on genome phylogeny substantially revises the tree of life.</title>
        <authorList>
            <person name="Parks D.H."/>
            <person name="Chuvochina M."/>
            <person name="Waite D.W."/>
            <person name="Rinke C."/>
            <person name="Skarshewski A."/>
            <person name="Chaumeil P.A."/>
            <person name="Hugenholtz P."/>
        </authorList>
    </citation>
    <scope>NUCLEOTIDE SEQUENCE [LARGE SCALE GENOMIC DNA]</scope>
    <source>
        <strain evidence="3">UBA8844</strain>
    </source>
</reference>
<dbReference type="Pfam" id="PF10442">
    <property type="entry name" value="FIST_C"/>
    <property type="match status" value="1"/>
</dbReference>
<organism evidence="3 4">
    <name type="scientific">Gemmatimonas aurantiaca</name>
    <dbReference type="NCBI Taxonomy" id="173480"/>
    <lineage>
        <taxon>Bacteria</taxon>
        <taxon>Pseudomonadati</taxon>
        <taxon>Gemmatimonadota</taxon>
        <taxon>Gemmatimonadia</taxon>
        <taxon>Gemmatimonadales</taxon>
        <taxon>Gemmatimonadaceae</taxon>
        <taxon>Gemmatimonas</taxon>
    </lineage>
</organism>
<dbReference type="SMART" id="SM01204">
    <property type="entry name" value="FIST_C"/>
    <property type="match status" value="1"/>
</dbReference>
<dbReference type="PANTHER" id="PTHR40252">
    <property type="entry name" value="BLR0328 PROTEIN"/>
    <property type="match status" value="1"/>
</dbReference>
<evidence type="ECO:0000259" key="2">
    <source>
        <dbReference type="SMART" id="SM01204"/>
    </source>
</evidence>
<evidence type="ECO:0008006" key="5">
    <source>
        <dbReference type="Google" id="ProtNLM"/>
    </source>
</evidence>
<dbReference type="InterPro" id="IPR013702">
    <property type="entry name" value="FIST_domain_N"/>
</dbReference>
<name>A0A3D4V7Z4_9BACT</name>